<feature type="DNA-binding region" description="H-T-H motif" evidence="4">
    <location>
        <begin position="32"/>
        <end position="51"/>
    </location>
</feature>
<evidence type="ECO:0000256" key="5">
    <source>
        <dbReference type="SAM" id="MobiDB-lite"/>
    </source>
</evidence>
<dbReference type="RefSeq" id="WP_345632669.1">
    <property type="nucleotide sequence ID" value="NZ_BAABJQ010000014.1"/>
</dbReference>
<keyword evidence="2 4" id="KW-0238">DNA-binding</keyword>
<dbReference type="SUPFAM" id="SSF46689">
    <property type="entry name" value="Homeodomain-like"/>
    <property type="match status" value="1"/>
</dbReference>
<reference evidence="8" key="1">
    <citation type="journal article" date="2019" name="Int. J. Syst. Evol. Microbiol.">
        <title>The Global Catalogue of Microorganisms (GCM) 10K type strain sequencing project: providing services to taxonomists for standard genome sequencing and annotation.</title>
        <authorList>
            <consortium name="The Broad Institute Genomics Platform"/>
            <consortium name="The Broad Institute Genome Sequencing Center for Infectious Disease"/>
            <person name="Wu L."/>
            <person name="Ma J."/>
        </authorList>
    </citation>
    <scope>NUCLEOTIDE SEQUENCE [LARGE SCALE GENOMIC DNA]</scope>
    <source>
        <strain evidence="8">JCM 18304</strain>
    </source>
</reference>
<keyword evidence="3" id="KW-0804">Transcription</keyword>
<dbReference type="Proteomes" id="UP001501570">
    <property type="component" value="Unassembled WGS sequence"/>
</dbReference>
<dbReference type="InterPro" id="IPR009057">
    <property type="entry name" value="Homeodomain-like_sf"/>
</dbReference>
<proteinExistence type="predicted"/>
<protein>
    <submittedName>
        <fullName evidence="7">TetR/AcrR family transcriptional regulator</fullName>
    </submittedName>
</protein>
<dbReference type="SUPFAM" id="SSF48498">
    <property type="entry name" value="Tetracyclin repressor-like, C-terminal domain"/>
    <property type="match status" value="1"/>
</dbReference>
<dbReference type="Pfam" id="PF00440">
    <property type="entry name" value="TetR_N"/>
    <property type="match status" value="1"/>
</dbReference>
<keyword evidence="1" id="KW-0805">Transcription regulation</keyword>
<dbReference type="Pfam" id="PF16859">
    <property type="entry name" value="TetR_C_11"/>
    <property type="match status" value="1"/>
</dbReference>
<dbReference type="PANTHER" id="PTHR30055">
    <property type="entry name" value="HTH-TYPE TRANSCRIPTIONAL REGULATOR RUTR"/>
    <property type="match status" value="1"/>
</dbReference>
<dbReference type="InterPro" id="IPR050109">
    <property type="entry name" value="HTH-type_TetR-like_transc_reg"/>
</dbReference>
<accession>A0ABP9S3U2</accession>
<evidence type="ECO:0000313" key="7">
    <source>
        <dbReference type="EMBL" id="GAA5190495.1"/>
    </source>
</evidence>
<evidence type="ECO:0000256" key="3">
    <source>
        <dbReference type="ARBA" id="ARBA00023163"/>
    </source>
</evidence>
<dbReference type="Gene3D" id="1.10.357.10">
    <property type="entry name" value="Tetracycline Repressor, domain 2"/>
    <property type="match status" value="1"/>
</dbReference>
<dbReference type="EMBL" id="BAABJQ010000014">
    <property type="protein sequence ID" value="GAA5190495.1"/>
    <property type="molecule type" value="Genomic_DNA"/>
</dbReference>
<evidence type="ECO:0000259" key="6">
    <source>
        <dbReference type="PROSITE" id="PS50977"/>
    </source>
</evidence>
<dbReference type="PANTHER" id="PTHR30055:SF148">
    <property type="entry name" value="TETR-FAMILY TRANSCRIPTIONAL REGULATOR"/>
    <property type="match status" value="1"/>
</dbReference>
<comment type="caution">
    <text evidence="7">The sequence shown here is derived from an EMBL/GenBank/DDBJ whole genome shotgun (WGS) entry which is preliminary data.</text>
</comment>
<organism evidence="7 8">
    <name type="scientific">Rugosimonospora acidiphila</name>
    <dbReference type="NCBI Taxonomy" id="556531"/>
    <lineage>
        <taxon>Bacteria</taxon>
        <taxon>Bacillati</taxon>
        <taxon>Actinomycetota</taxon>
        <taxon>Actinomycetes</taxon>
        <taxon>Micromonosporales</taxon>
        <taxon>Micromonosporaceae</taxon>
        <taxon>Rugosimonospora</taxon>
    </lineage>
</organism>
<name>A0ABP9S3U2_9ACTN</name>
<dbReference type="PRINTS" id="PR00455">
    <property type="entry name" value="HTHTETR"/>
</dbReference>
<feature type="domain" description="HTH tetR-type" evidence="6">
    <location>
        <begin position="9"/>
        <end position="69"/>
    </location>
</feature>
<dbReference type="InterPro" id="IPR011075">
    <property type="entry name" value="TetR_C"/>
</dbReference>
<dbReference type="PROSITE" id="PS50977">
    <property type="entry name" value="HTH_TETR_2"/>
    <property type="match status" value="1"/>
</dbReference>
<feature type="region of interest" description="Disordered" evidence="5">
    <location>
        <begin position="188"/>
        <end position="207"/>
    </location>
</feature>
<sequence>MVRGRPRDATVADRVVAVAAQLLREGGYAGFTIDEVAVRAGVAKTTLYRRWPSRDHLVAEAVAALMAEVSLPDTGDVRADLRRATLAVAAGLREPRTRALIAELVAYGARHDDLGAFLRELWARRRQATGELIERGIAGGQLPAGTDPALLIDALTGPLYYRTLITGEPITDEYVAALTDAALAGAGSHRAGTRDASGVAGECREAR</sequence>
<dbReference type="Gene3D" id="1.10.10.60">
    <property type="entry name" value="Homeodomain-like"/>
    <property type="match status" value="1"/>
</dbReference>
<evidence type="ECO:0000256" key="2">
    <source>
        <dbReference type="ARBA" id="ARBA00023125"/>
    </source>
</evidence>
<dbReference type="InterPro" id="IPR036271">
    <property type="entry name" value="Tet_transcr_reg_TetR-rel_C_sf"/>
</dbReference>
<evidence type="ECO:0000256" key="4">
    <source>
        <dbReference type="PROSITE-ProRule" id="PRU00335"/>
    </source>
</evidence>
<dbReference type="InterPro" id="IPR001647">
    <property type="entry name" value="HTH_TetR"/>
</dbReference>
<evidence type="ECO:0000256" key="1">
    <source>
        <dbReference type="ARBA" id="ARBA00023015"/>
    </source>
</evidence>
<keyword evidence="8" id="KW-1185">Reference proteome</keyword>
<evidence type="ECO:0000313" key="8">
    <source>
        <dbReference type="Proteomes" id="UP001501570"/>
    </source>
</evidence>
<gene>
    <name evidence="7" type="ORF">GCM10023322_45750</name>
</gene>